<feature type="transmembrane region" description="Helical" evidence="1">
    <location>
        <begin position="128"/>
        <end position="152"/>
    </location>
</feature>
<dbReference type="Proteomes" id="UP000515728">
    <property type="component" value="Chromosome"/>
</dbReference>
<reference evidence="2 3" key="1">
    <citation type="submission" date="2020-08" db="EMBL/GenBank/DDBJ databases">
        <authorList>
            <person name="Mo P."/>
        </authorList>
    </citation>
    <scope>NUCLEOTIDE SEQUENCE [LARGE SCALE GENOMIC DNA]</scope>
    <source>
        <strain evidence="2 3">CGMCC 4.1532</strain>
    </source>
</reference>
<protein>
    <recommendedName>
        <fullName evidence="4">DUF4386 family protein</fullName>
    </recommendedName>
</protein>
<evidence type="ECO:0000313" key="2">
    <source>
        <dbReference type="EMBL" id="QNG51517.1"/>
    </source>
</evidence>
<organism evidence="2 3">
    <name type="scientific">Pseudonocardia petroleophila</name>
    <dbReference type="NCBI Taxonomy" id="37331"/>
    <lineage>
        <taxon>Bacteria</taxon>
        <taxon>Bacillati</taxon>
        <taxon>Actinomycetota</taxon>
        <taxon>Actinomycetes</taxon>
        <taxon>Pseudonocardiales</taxon>
        <taxon>Pseudonocardiaceae</taxon>
        <taxon>Pseudonocardia</taxon>
    </lineage>
</organism>
<keyword evidence="1" id="KW-1133">Transmembrane helix</keyword>
<accession>A0A7G7MFF6</accession>
<evidence type="ECO:0008006" key="4">
    <source>
        <dbReference type="Google" id="ProtNLM"/>
    </source>
</evidence>
<evidence type="ECO:0000256" key="1">
    <source>
        <dbReference type="SAM" id="Phobius"/>
    </source>
</evidence>
<name>A0A7G7MFF6_9PSEU</name>
<feature type="transmembrane region" description="Helical" evidence="1">
    <location>
        <begin position="51"/>
        <end position="67"/>
    </location>
</feature>
<feature type="transmembrane region" description="Helical" evidence="1">
    <location>
        <begin position="159"/>
        <end position="180"/>
    </location>
</feature>
<dbReference type="AlphaFoldDB" id="A0A7G7MFF6"/>
<gene>
    <name evidence="2" type="ORF">H6H00_25925</name>
</gene>
<proteinExistence type="predicted"/>
<keyword evidence="1" id="KW-0812">Transmembrane</keyword>
<dbReference type="KEGG" id="ppel:H6H00_25925"/>
<evidence type="ECO:0000313" key="3">
    <source>
        <dbReference type="Proteomes" id="UP000515728"/>
    </source>
</evidence>
<keyword evidence="1" id="KW-0472">Membrane</keyword>
<dbReference type="EMBL" id="CP060131">
    <property type="protein sequence ID" value="QNG51517.1"/>
    <property type="molecule type" value="Genomic_DNA"/>
</dbReference>
<keyword evidence="3" id="KW-1185">Reference proteome</keyword>
<feature type="transmembrane region" description="Helical" evidence="1">
    <location>
        <begin position="79"/>
        <end position="108"/>
    </location>
</feature>
<feature type="transmembrane region" description="Helical" evidence="1">
    <location>
        <begin position="186"/>
        <end position="204"/>
    </location>
</feature>
<sequence length="225" mass="22685">MTVTTTKLTRAAGLCAVAAGLLFIAVQIAHPPVDAALVTTTEWAVRQSAKVLMAVLALAGITGMHLTQVRRAGLFGLLAYLVFAAGYLAMLGVELIGLCVLPSVASSAPGWVDDVLAAATGGTPAGDIGLFATLSLVSGLTYIGGGTLFGIALFRADVLARWAAALLSAGALATATIPLFPGVNQRLFAVPVAVALIGLGISLWRSPRVAALPAPAPRLDPAPAP</sequence>
<dbReference type="RefSeq" id="WP_185718271.1">
    <property type="nucleotide sequence ID" value="NZ_BAAAWI010000001.1"/>
</dbReference>